<dbReference type="AlphaFoldDB" id="A0A9D7SRG2"/>
<evidence type="ECO:0000313" key="2">
    <source>
        <dbReference type="Proteomes" id="UP000808337"/>
    </source>
</evidence>
<name>A0A9D7SRG2_9BACT</name>
<comment type="caution">
    <text evidence="1">The sequence shown here is derived from an EMBL/GenBank/DDBJ whole genome shotgun (WGS) entry which is preliminary data.</text>
</comment>
<sequence>MKTHTFFLSLIILTTLSCQRFIYKNYNEAKAKNKYDLSLEKTSDVSKERIVNNLLSPTLDSSQLTYKNIGGKNYILVVMWKKEGDLKYYKNDCTSGIYNTQSRYNFVTIVPQLKNICRKKNFGISQGVSLRLEELLGLPQKSQKDYFVEAWVQPEDLIRPCRDKEITDRTCGLALGDTTMQEYKTYLGWLSTGNAGYPFTQLGYTYDWKKRNGSHEGLSEFLIDQQSNIVIKDYIETCDYCYVSKVRKERNAKHN</sequence>
<dbReference type="EMBL" id="JADKGY010000001">
    <property type="protein sequence ID" value="MBK9980926.1"/>
    <property type="molecule type" value="Genomic_DNA"/>
</dbReference>
<accession>A0A9D7SRG2</accession>
<dbReference type="Proteomes" id="UP000808337">
    <property type="component" value="Unassembled WGS sequence"/>
</dbReference>
<reference evidence="1 2" key="1">
    <citation type="submission" date="2020-10" db="EMBL/GenBank/DDBJ databases">
        <title>Connecting structure to function with the recovery of over 1000 high-quality activated sludge metagenome-assembled genomes encoding full-length rRNA genes using long-read sequencing.</title>
        <authorList>
            <person name="Singleton C.M."/>
            <person name="Petriglieri F."/>
            <person name="Kristensen J.M."/>
            <person name="Kirkegaard R.H."/>
            <person name="Michaelsen T.Y."/>
            <person name="Andersen M.H."/>
            <person name="Karst S.M."/>
            <person name="Dueholm M.S."/>
            <person name="Nielsen P.H."/>
            <person name="Albertsen M."/>
        </authorList>
    </citation>
    <scope>NUCLEOTIDE SEQUENCE [LARGE SCALE GENOMIC DNA]</scope>
    <source>
        <strain evidence="1">Ribe_18-Q3-R11-54_MAXAC.273</strain>
    </source>
</reference>
<dbReference type="PROSITE" id="PS51257">
    <property type="entry name" value="PROKAR_LIPOPROTEIN"/>
    <property type="match status" value="1"/>
</dbReference>
<protein>
    <recommendedName>
        <fullName evidence="3">Lipoprotein</fullName>
    </recommendedName>
</protein>
<organism evidence="1 2">
    <name type="scientific">Candidatus Opimibacter skivensis</name>
    <dbReference type="NCBI Taxonomy" id="2982028"/>
    <lineage>
        <taxon>Bacteria</taxon>
        <taxon>Pseudomonadati</taxon>
        <taxon>Bacteroidota</taxon>
        <taxon>Saprospiria</taxon>
        <taxon>Saprospirales</taxon>
        <taxon>Saprospiraceae</taxon>
        <taxon>Candidatus Opimibacter</taxon>
    </lineage>
</organism>
<evidence type="ECO:0008006" key="3">
    <source>
        <dbReference type="Google" id="ProtNLM"/>
    </source>
</evidence>
<evidence type="ECO:0000313" key="1">
    <source>
        <dbReference type="EMBL" id="MBK9980926.1"/>
    </source>
</evidence>
<proteinExistence type="predicted"/>
<gene>
    <name evidence="1" type="ORF">IPP15_00640</name>
</gene>